<organism evidence="4 5">
    <name type="scientific">Paracoccus suum</name>
    <dbReference type="NCBI Taxonomy" id="2259340"/>
    <lineage>
        <taxon>Bacteria</taxon>
        <taxon>Pseudomonadati</taxon>
        <taxon>Pseudomonadota</taxon>
        <taxon>Alphaproteobacteria</taxon>
        <taxon>Rhodobacterales</taxon>
        <taxon>Paracoccaceae</taxon>
        <taxon>Paracoccus</taxon>
    </lineage>
</organism>
<proteinExistence type="predicted"/>
<dbReference type="GO" id="GO:0008170">
    <property type="term" value="F:N-methyltransferase activity"/>
    <property type="evidence" value="ECO:0007669"/>
    <property type="project" value="UniProtKB-ARBA"/>
</dbReference>
<keyword evidence="1 4" id="KW-0489">Methyltransferase</keyword>
<dbReference type="GO" id="GO:0008757">
    <property type="term" value="F:S-adenosylmethionine-dependent methyltransferase activity"/>
    <property type="evidence" value="ECO:0007669"/>
    <property type="project" value="UniProtKB-ARBA"/>
</dbReference>
<protein>
    <submittedName>
        <fullName evidence="4">Methyltransferase domain-containing protein</fullName>
    </submittedName>
</protein>
<dbReference type="OrthoDB" id="5489421at2"/>
<dbReference type="InterPro" id="IPR007848">
    <property type="entry name" value="Small_mtfrase_dom"/>
</dbReference>
<dbReference type="SUPFAM" id="SSF53335">
    <property type="entry name" value="S-adenosyl-L-methionine-dependent methyltransferases"/>
    <property type="match status" value="1"/>
</dbReference>
<reference evidence="5" key="1">
    <citation type="submission" date="2018-07" db="EMBL/GenBank/DDBJ databases">
        <title>Genome sequencing of Paracoccus sp. SC2-6.</title>
        <authorList>
            <person name="Heo J."/>
            <person name="Kim S.-J."/>
            <person name="Kwon S.-W."/>
        </authorList>
    </citation>
    <scope>NUCLEOTIDE SEQUENCE [LARGE SCALE GENOMIC DNA]</scope>
    <source>
        <strain evidence="5">SC2-6</strain>
    </source>
</reference>
<evidence type="ECO:0000313" key="4">
    <source>
        <dbReference type="EMBL" id="AXC48799.1"/>
    </source>
</evidence>
<dbReference type="Pfam" id="PF05175">
    <property type="entry name" value="MTS"/>
    <property type="match status" value="1"/>
</dbReference>
<dbReference type="InterPro" id="IPR029063">
    <property type="entry name" value="SAM-dependent_MTases_sf"/>
</dbReference>
<evidence type="ECO:0000256" key="1">
    <source>
        <dbReference type="ARBA" id="ARBA00022603"/>
    </source>
</evidence>
<dbReference type="GO" id="GO:0032259">
    <property type="term" value="P:methylation"/>
    <property type="evidence" value="ECO:0007669"/>
    <property type="project" value="UniProtKB-KW"/>
</dbReference>
<evidence type="ECO:0000313" key="5">
    <source>
        <dbReference type="Proteomes" id="UP000252023"/>
    </source>
</evidence>
<dbReference type="Proteomes" id="UP000252023">
    <property type="component" value="Chromosome"/>
</dbReference>
<evidence type="ECO:0000256" key="2">
    <source>
        <dbReference type="ARBA" id="ARBA00022691"/>
    </source>
</evidence>
<keyword evidence="2" id="KW-0949">S-adenosyl-L-methionine</keyword>
<keyword evidence="4" id="KW-0808">Transferase</keyword>
<dbReference type="RefSeq" id="WP_114075118.1">
    <property type="nucleotide sequence ID" value="NZ_CP030918.1"/>
</dbReference>
<dbReference type="EMBL" id="CP030918">
    <property type="protein sequence ID" value="AXC48799.1"/>
    <property type="molecule type" value="Genomic_DNA"/>
</dbReference>
<dbReference type="PROSITE" id="PS00092">
    <property type="entry name" value="N6_MTASE"/>
    <property type="match status" value="1"/>
</dbReference>
<dbReference type="InterPro" id="IPR002052">
    <property type="entry name" value="DNA_methylase_N6_adenine_CS"/>
</dbReference>
<dbReference type="InterPro" id="IPR050210">
    <property type="entry name" value="tRNA_Adenine-N(6)_MTase"/>
</dbReference>
<dbReference type="PANTHER" id="PTHR47739">
    <property type="entry name" value="TRNA1(VAL) (ADENINE(37)-N6)-METHYLTRANSFERASE"/>
    <property type="match status" value="1"/>
</dbReference>
<keyword evidence="5" id="KW-1185">Reference proteome</keyword>
<dbReference type="PANTHER" id="PTHR47739:SF1">
    <property type="entry name" value="TRNA1(VAL) (ADENINE(37)-N6)-METHYLTRANSFERASE"/>
    <property type="match status" value="1"/>
</dbReference>
<dbReference type="Gene3D" id="3.40.50.150">
    <property type="entry name" value="Vaccinia Virus protein VP39"/>
    <property type="match status" value="1"/>
</dbReference>
<sequence>MASLTTETRCDGFLGGGLRLAQPVHGYRAGTDAVMLAAACPACVGQSVLEVGCGVGAAVLCLGYRVPGLALTGLEVQPAYAALARENAARNGLPLQVVQGDLLAMPPGLRGESFDHVLMNPPFFVTGTVAPDSGRGIARHEAVPLRIWIDAGLRRLNPGGWLTLIHKAERLASILAALEGRAGDMRVLPIAARAGRPAGRVIVVARKGARGPLALLAPFVLHALPDHASDAEDLTPAAQRVLRHGGAILL</sequence>
<dbReference type="AlphaFoldDB" id="A0A344PHE4"/>
<feature type="domain" description="Methyltransferase small" evidence="3">
    <location>
        <begin position="36"/>
        <end position="132"/>
    </location>
</feature>
<name>A0A344PHE4_9RHOB</name>
<gene>
    <name evidence="4" type="ORF">DRW48_03030</name>
</gene>
<dbReference type="GO" id="GO:0003676">
    <property type="term" value="F:nucleic acid binding"/>
    <property type="evidence" value="ECO:0007669"/>
    <property type="project" value="InterPro"/>
</dbReference>
<dbReference type="KEGG" id="pars:DRW48_03030"/>
<accession>A0A344PHE4</accession>
<evidence type="ECO:0000259" key="3">
    <source>
        <dbReference type="Pfam" id="PF05175"/>
    </source>
</evidence>
<dbReference type="CDD" id="cd02440">
    <property type="entry name" value="AdoMet_MTases"/>
    <property type="match status" value="1"/>
</dbReference>